<organism evidence="7 8">
    <name type="scientific">Desulfuromusa kysingii</name>
    <dbReference type="NCBI Taxonomy" id="37625"/>
    <lineage>
        <taxon>Bacteria</taxon>
        <taxon>Pseudomonadati</taxon>
        <taxon>Thermodesulfobacteriota</taxon>
        <taxon>Desulfuromonadia</taxon>
        <taxon>Desulfuromonadales</taxon>
        <taxon>Geopsychrobacteraceae</taxon>
        <taxon>Desulfuromusa</taxon>
    </lineage>
</organism>
<dbReference type="OrthoDB" id="9781691at2"/>
<name>A0A1H4B8J7_9BACT</name>
<evidence type="ECO:0000256" key="3">
    <source>
        <dbReference type="ARBA" id="ARBA00012663"/>
    </source>
</evidence>
<dbReference type="InterPro" id="IPR001764">
    <property type="entry name" value="Glyco_hydro_3_N"/>
</dbReference>
<protein>
    <recommendedName>
        <fullName evidence="3">beta-N-acetylhexosaminidase</fullName>
        <ecNumber evidence="3">3.2.1.52</ecNumber>
    </recommendedName>
</protein>
<proteinExistence type="inferred from homology"/>
<dbReference type="GO" id="GO:0005975">
    <property type="term" value="P:carbohydrate metabolic process"/>
    <property type="evidence" value="ECO:0007669"/>
    <property type="project" value="InterPro"/>
</dbReference>
<dbReference type="InterPro" id="IPR017853">
    <property type="entry name" value="GH"/>
</dbReference>
<dbReference type="InterPro" id="IPR050226">
    <property type="entry name" value="NagZ_Beta-hexosaminidase"/>
</dbReference>
<evidence type="ECO:0000256" key="1">
    <source>
        <dbReference type="ARBA" id="ARBA00001231"/>
    </source>
</evidence>
<dbReference type="GO" id="GO:0004563">
    <property type="term" value="F:beta-N-acetylhexosaminidase activity"/>
    <property type="evidence" value="ECO:0007669"/>
    <property type="project" value="UniProtKB-EC"/>
</dbReference>
<accession>A0A1H4B8J7</accession>
<feature type="domain" description="Glycoside hydrolase family 3 N-terminal" evidence="6">
    <location>
        <begin position="38"/>
        <end position="373"/>
    </location>
</feature>
<dbReference type="AlphaFoldDB" id="A0A1H4B8J7"/>
<sequence length="382" mass="42599">MSCRCLIRFLLIFMVVFLPVTRFTAYSQTMPSPSSPSLDEKIGQMLMVGFRGATVDENHFIVRDIQKYHLGGVILFDYDVINAQWQRNIVSPPQVKALISSLQQVSIRPLLIAIDQEGGHVARLNERTGFPATCSHMELGQQDDLSRTLTETAKLARTLADIGVGLNLAPVIDLCSNPDNPVIAKYERCFSADPQKVAEHALHYIRAHHQHGILTTLKHFPGHGSSRSDSHLGLTDVSASWSARELLPYQQIISAGQADVIMTAHVFNRQLDSEYPATLSKATIHGILRQQLGFEGVVISDDMQMGAIVDYYGFDVAISKALAAGIDILVFGNNLHYDEQVVPRAIAVIKDLIRNGTLREERIDQSYQRIMRLKRSAKLDWN</sequence>
<dbReference type="InterPro" id="IPR036962">
    <property type="entry name" value="Glyco_hydro_3_N_sf"/>
</dbReference>
<dbReference type="EC" id="3.2.1.52" evidence="3"/>
<evidence type="ECO:0000259" key="6">
    <source>
        <dbReference type="Pfam" id="PF00933"/>
    </source>
</evidence>
<evidence type="ECO:0000256" key="5">
    <source>
        <dbReference type="ARBA" id="ARBA00023295"/>
    </source>
</evidence>
<reference evidence="7 8" key="1">
    <citation type="submission" date="2016-10" db="EMBL/GenBank/DDBJ databases">
        <authorList>
            <person name="de Groot N.N."/>
        </authorList>
    </citation>
    <scope>NUCLEOTIDE SEQUENCE [LARGE SCALE GENOMIC DNA]</scope>
    <source>
        <strain evidence="7 8">DSM 7343</strain>
    </source>
</reference>
<keyword evidence="5" id="KW-0326">Glycosidase</keyword>
<dbReference type="PANTHER" id="PTHR30480">
    <property type="entry name" value="BETA-HEXOSAMINIDASE-RELATED"/>
    <property type="match status" value="1"/>
</dbReference>
<evidence type="ECO:0000256" key="2">
    <source>
        <dbReference type="ARBA" id="ARBA00005336"/>
    </source>
</evidence>
<dbReference type="PANTHER" id="PTHR30480:SF13">
    <property type="entry name" value="BETA-HEXOSAMINIDASE"/>
    <property type="match status" value="1"/>
</dbReference>
<gene>
    <name evidence="7" type="ORF">SAMN05660420_02069</name>
</gene>
<dbReference type="Proteomes" id="UP000199409">
    <property type="component" value="Unassembled WGS sequence"/>
</dbReference>
<dbReference type="Pfam" id="PF00933">
    <property type="entry name" value="Glyco_hydro_3"/>
    <property type="match status" value="1"/>
</dbReference>
<dbReference type="Gene3D" id="3.20.20.300">
    <property type="entry name" value="Glycoside hydrolase, family 3, N-terminal domain"/>
    <property type="match status" value="1"/>
</dbReference>
<comment type="catalytic activity">
    <reaction evidence="1">
        <text>Hydrolysis of terminal non-reducing N-acetyl-D-hexosamine residues in N-acetyl-beta-D-hexosaminides.</text>
        <dbReference type="EC" id="3.2.1.52"/>
    </reaction>
</comment>
<evidence type="ECO:0000313" key="8">
    <source>
        <dbReference type="Proteomes" id="UP000199409"/>
    </source>
</evidence>
<keyword evidence="8" id="KW-1185">Reference proteome</keyword>
<dbReference type="EMBL" id="FNQN01000006">
    <property type="protein sequence ID" value="SEA44278.1"/>
    <property type="molecule type" value="Genomic_DNA"/>
</dbReference>
<evidence type="ECO:0000313" key="7">
    <source>
        <dbReference type="EMBL" id="SEA44278.1"/>
    </source>
</evidence>
<dbReference type="SUPFAM" id="SSF51445">
    <property type="entry name" value="(Trans)glycosidases"/>
    <property type="match status" value="1"/>
</dbReference>
<keyword evidence="4" id="KW-0378">Hydrolase</keyword>
<dbReference type="STRING" id="37625.SAMN05660420_02069"/>
<evidence type="ECO:0000256" key="4">
    <source>
        <dbReference type="ARBA" id="ARBA00022801"/>
    </source>
</evidence>
<comment type="similarity">
    <text evidence="2">Belongs to the glycosyl hydrolase 3 family.</text>
</comment>
<dbReference type="GO" id="GO:0009254">
    <property type="term" value="P:peptidoglycan turnover"/>
    <property type="evidence" value="ECO:0007669"/>
    <property type="project" value="TreeGrafter"/>
</dbReference>